<evidence type="ECO:0000256" key="2">
    <source>
        <dbReference type="SAM" id="SignalP"/>
    </source>
</evidence>
<dbReference type="Gene3D" id="2.40.420.20">
    <property type="match status" value="1"/>
</dbReference>
<reference evidence="5 6" key="1">
    <citation type="submission" date="2023-09" db="EMBL/GenBank/DDBJ databases">
        <authorList>
            <person name="Rey-Velasco X."/>
        </authorList>
    </citation>
    <scope>NUCLEOTIDE SEQUENCE [LARGE SCALE GENOMIC DNA]</scope>
    <source>
        <strain evidence="5 6">F225</strain>
    </source>
</reference>
<dbReference type="PROSITE" id="PS51257">
    <property type="entry name" value="PROKAR_LIPOPROTEIN"/>
    <property type="match status" value="1"/>
</dbReference>
<dbReference type="Gene3D" id="2.40.30.170">
    <property type="match status" value="1"/>
</dbReference>
<evidence type="ECO:0000313" key="6">
    <source>
        <dbReference type="Proteomes" id="UP001253848"/>
    </source>
</evidence>
<keyword evidence="2" id="KW-0732">Signal</keyword>
<organism evidence="5 6">
    <name type="scientific">Autumnicola psychrophila</name>
    <dbReference type="NCBI Taxonomy" id="3075592"/>
    <lineage>
        <taxon>Bacteria</taxon>
        <taxon>Pseudomonadati</taxon>
        <taxon>Bacteroidota</taxon>
        <taxon>Flavobacteriia</taxon>
        <taxon>Flavobacteriales</taxon>
        <taxon>Flavobacteriaceae</taxon>
        <taxon>Autumnicola</taxon>
    </lineage>
</organism>
<comment type="similarity">
    <text evidence="1">Belongs to the membrane fusion protein (MFP) (TC 8.A.1) family.</text>
</comment>
<dbReference type="SUPFAM" id="SSF111369">
    <property type="entry name" value="HlyD-like secretion proteins"/>
    <property type="match status" value="1"/>
</dbReference>
<dbReference type="PANTHER" id="PTHR30158:SF23">
    <property type="entry name" value="MULTIDRUG RESISTANCE PROTEIN MEXA"/>
    <property type="match status" value="1"/>
</dbReference>
<dbReference type="RefSeq" id="WP_311501173.1">
    <property type="nucleotide sequence ID" value="NZ_JAVRHN010000015.1"/>
</dbReference>
<gene>
    <name evidence="5" type="ORF">RM541_16180</name>
</gene>
<feature type="signal peptide" evidence="2">
    <location>
        <begin position="1"/>
        <end position="21"/>
    </location>
</feature>
<feature type="chain" id="PRO_5046196297" evidence="2">
    <location>
        <begin position="22"/>
        <end position="373"/>
    </location>
</feature>
<evidence type="ECO:0000313" key="5">
    <source>
        <dbReference type="EMBL" id="MDT0687904.1"/>
    </source>
</evidence>
<evidence type="ECO:0000259" key="4">
    <source>
        <dbReference type="Pfam" id="PF25944"/>
    </source>
</evidence>
<dbReference type="InterPro" id="IPR058626">
    <property type="entry name" value="MdtA-like_b-barrel"/>
</dbReference>
<name>A0ABU3DW01_9FLAO</name>
<proteinExistence type="inferred from homology"/>
<dbReference type="Gene3D" id="1.10.287.470">
    <property type="entry name" value="Helix hairpin bin"/>
    <property type="match status" value="1"/>
</dbReference>
<keyword evidence="6" id="KW-1185">Reference proteome</keyword>
<dbReference type="Pfam" id="PF25917">
    <property type="entry name" value="BSH_RND"/>
    <property type="match status" value="1"/>
</dbReference>
<protein>
    <submittedName>
        <fullName evidence="5">Efflux RND transporter periplasmic adaptor subunit</fullName>
    </submittedName>
</protein>
<sequence length="373" mass="39972">MKIIFKYIVVIAGVLSVISCGDNPGQQQQAQGPTPFPVLEIPNRTVTGYTSYPASLEGVVNSAVRAKVPGYITDVLVDEGQKVRKGQLLFKLETESLSQEAGAASANVNAAQVEVDKLEPLVEKNIISGVQLETAKAKLAQAQANYQGVAANIGYANIKSPVDGYVGAIPYREGALVSPGDPTPLTTVSQIEDIYAFFSMNERDYLNFLQNTEGANLSEKIDNIPPVELELVNGSIYESKGRIETVTGQVDPSTGTVSFRAIFPNPNQLLASGSSGRIRIPKTYENVPVVPESSSYEQQGRVYVYEVQGDSIAISRVIKVTDRVDNLLVVASGIEAGDKVVAQGVGELRNNTPIQPQPVAFDSIANSINPVFK</sequence>
<dbReference type="InterPro" id="IPR058625">
    <property type="entry name" value="MdtA-like_BSH"/>
</dbReference>
<dbReference type="Proteomes" id="UP001253848">
    <property type="component" value="Unassembled WGS sequence"/>
</dbReference>
<dbReference type="Gene3D" id="2.40.50.100">
    <property type="match status" value="1"/>
</dbReference>
<dbReference type="NCBIfam" id="TIGR01730">
    <property type="entry name" value="RND_mfp"/>
    <property type="match status" value="1"/>
</dbReference>
<evidence type="ECO:0000256" key="1">
    <source>
        <dbReference type="ARBA" id="ARBA00009477"/>
    </source>
</evidence>
<dbReference type="InterPro" id="IPR006143">
    <property type="entry name" value="RND_pump_MFP"/>
</dbReference>
<feature type="domain" description="Multidrug resistance protein MdtA-like barrel-sandwich hybrid" evidence="3">
    <location>
        <begin position="63"/>
        <end position="188"/>
    </location>
</feature>
<dbReference type="EMBL" id="JAVRHN010000015">
    <property type="protein sequence ID" value="MDT0687904.1"/>
    <property type="molecule type" value="Genomic_DNA"/>
</dbReference>
<feature type="domain" description="Multidrug resistance protein MdtA-like beta-barrel" evidence="4">
    <location>
        <begin position="194"/>
        <end position="280"/>
    </location>
</feature>
<comment type="caution">
    <text evidence="5">The sequence shown here is derived from an EMBL/GenBank/DDBJ whole genome shotgun (WGS) entry which is preliminary data.</text>
</comment>
<dbReference type="Pfam" id="PF25944">
    <property type="entry name" value="Beta-barrel_RND"/>
    <property type="match status" value="1"/>
</dbReference>
<dbReference type="PANTHER" id="PTHR30158">
    <property type="entry name" value="ACRA/E-RELATED COMPONENT OF DRUG EFFLUX TRANSPORTER"/>
    <property type="match status" value="1"/>
</dbReference>
<evidence type="ECO:0000259" key="3">
    <source>
        <dbReference type="Pfam" id="PF25917"/>
    </source>
</evidence>
<accession>A0ABU3DW01</accession>